<dbReference type="GO" id="GO:0051321">
    <property type="term" value="P:meiotic cell cycle"/>
    <property type="evidence" value="ECO:0007669"/>
    <property type="project" value="UniProtKB-KW"/>
</dbReference>
<dbReference type="GO" id="GO:0030154">
    <property type="term" value="P:cell differentiation"/>
    <property type="evidence" value="ECO:0007669"/>
    <property type="project" value="UniProtKB-KW"/>
</dbReference>
<evidence type="ECO:0000256" key="4">
    <source>
        <dbReference type="ARBA" id="ARBA00013352"/>
    </source>
</evidence>
<dbReference type="OrthoDB" id="66977at2759"/>
<dbReference type="GO" id="GO:0003724">
    <property type="term" value="F:RNA helicase activity"/>
    <property type="evidence" value="ECO:0007669"/>
    <property type="project" value="UniProtKB-EC"/>
</dbReference>
<name>A0A226DD66_FOLCA</name>
<evidence type="ECO:0000256" key="8">
    <source>
        <dbReference type="ARBA" id="ARBA00022782"/>
    </source>
</evidence>
<dbReference type="GO" id="GO:0005737">
    <property type="term" value="C:cytoplasm"/>
    <property type="evidence" value="ECO:0007669"/>
    <property type="project" value="UniProtKB-SubCell"/>
</dbReference>
<keyword evidence="12" id="KW-0744">Spermatogenesis</keyword>
<dbReference type="PROSITE" id="PS51192">
    <property type="entry name" value="HELICASE_ATP_BIND_1"/>
    <property type="match status" value="1"/>
</dbReference>
<keyword evidence="8" id="KW-0221">Differentiation</keyword>
<feature type="compositionally biased region" description="Acidic residues" evidence="16">
    <location>
        <begin position="202"/>
        <end position="211"/>
    </location>
</feature>
<evidence type="ECO:0000259" key="18">
    <source>
        <dbReference type="PROSITE" id="PS51192"/>
    </source>
</evidence>
<dbReference type="Gene3D" id="2.30.30.140">
    <property type="match status" value="1"/>
</dbReference>
<dbReference type="GO" id="GO:0003723">
    <property type="term" value="F:RNA binding"/>
    <property type="evidence" value="ECO:0007669"/>
    <property type="project" value="TreeGrafter"/>
</dbReference>
<comment type="caution">
    <text evidence="20">The sequence shown here is derived from an EMBL/GenBank/DDBJ whole genome shotgun (WGS) entry which is preliminary data.</text>
</comment>
<evidence type="ECO:0000256" key="12">
    <source>
        <dbReference type="ARBA" id="ARBA00022871"/>
    </source>
</evidence>
<dbReference type="GO" id="GO:0005524">
    <property type="term" value="F:ATP binding"/>
    <property type="evidence" value="ECO:0007669"/>
    <property type="project" value="UniProtKB-KW"/>
</dbReference>
<dbReference type="InterPro" id="IPR035437">
    <property type="entry name" value="SNase_OB-fold_sf"/>
</dbReference>
<sequence length="1544" mass="175969">MDTVRIKEEPIDYDEAASSHTSSKRKRRKRRREEEEEPTSEPTTIKIKKEKDLFEPPEDEDSSHTVFAETRGDRELTDQAPPSIRVDADELPGPSSSVPNGSSSAASPSASATENSIPEWLPEPDPVPLTNFFEFSSAPIPTLENTVLENKLKENKLGPEPKIPKVAHYNAHDEVDEKKYIVENEATNSKLIKDHNRIEAAKDEEDDEADTNYDTYESSLDPNGPPRREKVYVKYNFKDRHINTSRLAVFTAKEKILKAIENHRVVIVDGFTGCGKTTQVPQFILDQHFANDKVCNIVVTQPRKIAAISVAKRVCDERNWKLGQVVGYQVGMETKRDRNDTLLTYMTTGVLLQKLIATKSFQSLTHIIIDEVHERDLESDLLLLVIKKILQDDVEGKHRHVKFVLMSATLNSKKFSRYFPMRTGESEMEESPVIKIPHSFRHRVDEEFVDNMLASSRDLLDIVESNLNMEKATIPEEMYTVAVDCIISLDEHDRKLATDPRVRSSKQTSNSRVEKRGSVLVFLPGMEEINRLYRSLTSKNQIDLEDAVKDDPNFREYDFHQWDVVPLHSTITSDEQQRVFDKPRPFHRKIILSTNIAESSVTVPDVMYVIDFCLTKSLCIDPYTNFTTLRMVWASISQCIQRKGRTGRVCDGKVFRLVTKSFFGKLPQDTKPEMLRSNLETVVLQLKKLNLGTPKELLSMALDPPVVSGIERAVANLKELGALTILTTRYPGGVQYDTCDGDLTFLGSIMTDLPIPQQCARLIMLGHCFGVMKEAIIIASALSVKNPFSTPFVRSLDAYLSRLSWSKKSCSDLFALYYVYKHWIKQFSDIGDSTDLDDKKRNRTTYNERQWARGAFVQLSVLREIKSTVELIEERLARHGPHIAPNPFHAETPSGDLGKDAGIMLKLAIAGAFYPNYFHRRRPDVKTYERDKSREISGLDLYNTVYFKGFPAGHDGKIYAKFVADYLSFGLNVPSIKFDGQKVLATFDNRGEKIGPINKGIYRAVKRRQIRDMLEISLTSRDCEKRILEEWDSRLDRRRFMRCVPQVTLPGVDVSKVYVRVTHVENPGQFWINYSSHTKALDEMVDRINEGLVHVPIHSSKVVPNAMCIAPYQGRYYRAKIVLVVPYPIDDSLVYFIDYGNTAWVKNSTLEDFSPSMIEQRYNSVPCLAVECRLSNIKPATIHGAGWHDTAKMEFQMFAENAPFVYIDIFSVSKSIISGKLIGHDDRRVEQNLNDRLVNLGFAELTEEATFSQNNHRARQRVSLQDADERIAHNKEQIGEQLDFDFVQPNIDLRKCTKTLIKGPWSPLELDFQSLCHSSNTKQVKIDNNSVNSVVLDTEPTAPISRLLVAGYVGIQDRSGSVVARDTTIMPSVPGLLSLMAMLFAPKIELRIDVRQTKYTGVLCGLGSAPHEPDLPIYPDHDVEIIFDTVIDDDDIDSINRIRYLMNLIMRKDHKKQGGGTVNLSHYQMSVREELLKLLQRRRKAGEEEIWPQEEYMWSRIAESSLVPPSRNCFVYEPKDIFAPHYKVRLNDDNAENWSWGFAV</sequence>
<gene>
    <name evidence="20" type="ORF">Fcan01_22498</name>
</gene>
<evidence type="ECO:0000313" key="20">
    <source>
        <dbReference type="EMBL" id="OXA42774.1"/>
    </source>
</evidence>
<dbReference type="OMA" id="QRSAYCS"/>
<dbReference type="SUPFAM" id="SSF63748">
    <property type="entry name" value="Tudor/PWWP/MBT"/>
    <property type="match status" value="1"/>
</dbReference>
<evidence type="ECO:0000256" key="16">
    <source>
        <dbReference type="SAM" id="MobiDB-lite"/>
    </source>
</evidence>
<dbReference type="InterPro" id="IPR011545">
    <property type="entry name" value="DEAD/DEAH_box_helicase_dom"/>
</dbReference>
<keyword evidence="21" id="KW-1185">Reference proteome</keyword>
<feature type="domain" description="Helicase C-terminal" evidence="19">
    <location>
        <begin position="488"/>
        <end position="690"/>
    </location>
</feature>
<dbReference type="Gene3D" id="2.40.50.90">
    <property type="match status" value="1"/>
</dbReference>
<dbReference type="Gene3D" id="3.40.50.300">
    <property type="entry name" value="P-loop containing nucleotide triphosphate hydrolases"/>
    <property type="match status" value="2"/>
</dbReference>
<keyword evidence="14" id="KW-0469">Meiosis</keyword>
<dbReference type="Gene3D" id="1.20.120.1080">
    <property type="match status" value="1"/>
</dbReference>
<dbReference type="InterPro" id="IPR027417">
    <property type="entry name" value="P-loop_NTPase"/>
</dbReference>
<keyword evidence="6" id="KW-0963">Cytoplasm</keyword>
<evidence type="ECO:0000259" key="19">
    <source>
        <dbReference type="PROSITE" id="PS51194"/>
    </source>
</evidence>
<comment type="similarity">
    <text evidence="2">Belongs to the DEAD box helicase family. DEAH subfamily.</text>
</comment>
<dbReference type="PANTHER" id="PTHR18934:SF113">
    <property type="entry name" value="ATP-DEPENDENT RNA HELICASE TDRD9"/>
    <property type="match status" value="1"/>
</dbReference>
<dbReference type="Pfam" id="PF21010">
    <property type="entry name" value="HA2_C"/>
    <property type="match status" value="1"/>
</dbReference>
<dbReference type="InterPro" id="IPR002999">
    <property type="entry name" value="Tudor"/>
</dbReference>
<feature type="compositionally biased region" description="Basic residues" evidence="16">
    <location>
        <begin position="22"/>
        <end position="31"/>
    </location>
</feature>
<dbReference type="PANTHER" id="PTHR18934">
    <property type="entry name" value="ATP-DEPENDENT RNA HELICASE"/>
    <property type="match status" value="1"/>
</dbReference>
<dbReference type="GO" id="GO:0031047">
    <property type="term" value="P:regulatory ncRNA-mediated gene silencing"/>
    <property type="evidence" value="ECO:0007669"/>
    <property type="project" value="UniProtKB-KW"/>
</dbReference>
<organism evidence="20 21">
    <name type="scientific">Folsomia candida</name>
    <name type="common">Springtail</name>
    <dbReference type="NCBI Taxonomy" id="158441"/>
    <lineage>
        <taxon>Eukaryota</taxon>
        <taxon>Metazoa</taxon>
        <taxon>Ecdysozoa</taxon>
        <taxon>Arthropoda</taxon>
        <taxon>Hexapoda</taxon>
        <taxon>Collembola</taxon>
        <taxon>Entomobryomorpha</taxon>
        <taxon>Isotomoidea</taxon>
        <taxon>Isotomidae</taxon>
        <taxon>Proisotominae</taxon>
        <taxon>Folsomia</taxon>
    </lineage>
</organism>
<dbReference type="CDD" id="cd17917">
    <property type="entry name" value="DEXHc_RHA-like"/>
    <property type="match status" value="1"/>
</dbReference>
<keyword evidence="5" id="KW-0217">Developmental protein</keyword>
<evidence type="ECO:0000256" key="5">
    <source>
        <dbReference type="ARBA" id="ARBA00022473"/>
    </source>
</evidence>
<comment type="catalytic activity">
    <reaction evidence="15">
        <text>ATP + H2O = ADP + phosphate + H(+)</text>
        <dbReference type="Rhea" id="RHEA:13065"/>
        <dbReference type="ChEBI" id="CHEBI:15377"/>
        <dbReference type="ChEBI" id="CHEBI:15378"/>
        <dbReference type="ChEBI" id="CHEBI:30616"/>
        <dbReference type="ChEBI" id="CHEBI:43474"/>
        <dbReference type="ChEBI" id="CHEBI:456216"/>
        <dbReference type="EC" id="3.6.4.13"/>
    </reaction>
</comment>
<evidence type="ECO:0000256" key="6">
    <source>
        <dbReference type="ARBA" id="ARBA00022490"/>
    </source>
</evidence>
<dbReference type="Pfam" id="PF00271">
    <property type="entry name" value="Helicase_C"/>
    <property type="match status" value="1"/>
</dbReference>
<feature type="region of interest" description="Disordered" evidence="16">
    <location>
        <begin position="196"/>
        <end position="225"/>
    </location>
</feature>
<feature type="compositionally biased region" description="Basic and acidic residues" evidence="16">
    <location>
        <begin position="1"/>
        <end position="10"/>
    </location>
</feature>
<dbReference type="CDD" id="cd18791">
    <property type="entry name" value="SF2_C_RHA"/>
    <property type="match status" value="1"/>
</dbReference>
<dbReference type="SUPFAM" id="SSF52540">
    <property type="entry name" value="P-loop containing nucleoside triphosphate hydrolases"/>
    <property type="match status" value="1"/>
</dbReference>
<keyword evidence="9" id="KW-0378">Hydrolase</keyword>
<evidence type="ECO:0000256" key="7">
    <source>
        <dbReference type="ARBA" id="ARBA00022741"/>
    </source>
</evidence>
<evidence type="ECO:0000256" key="3">
    <source>
        <dbReference type="ARBA" id="ARBA00012552"/>
    </source>
</evidence>
<evidence type="ECO:0000259" key="17">
    <source>
        <dbReference type="PROSITE" id="PS50304"/>
    </source>
</evidence>
<evidence type="ECO:0000256" key="1">
    <source>
        <dbReference type="ARBA" id="ARBA00004496"/>
    </source>
</evidence>
<dbReference type="Pfam" id="PF00567">
    <property type="entry name" value="TUDOR"/>
    <property type="match status" value="1"/>
</dbReference>
<comment type="subcellular location">
    <subcellularLocation>
        <location evidence="1">Cytoplasm</location>
    </subcellularLocation>
</comment>
<reference evidence="20 21" key="1">
    <citation type="submission" date="2015-12" db="EMBL/GenBank/DDBJ databases">
        <title>The genome of Folsomia candida.</title>
        <authorList>
            <person name="Faddeeva A."/>
            <person name="Derks M.F."/>
            <person name="Anvar Y."/>
            <person name="Smit S."/>
            <person name="Van Straalen N."/>
            <person name="Roelofs D."/>
        </authorList>
    </citation>
    <scope>NUCLEOTIDE SEQUENCE [LARGE SCALE GENOMIC DNA]</scope>
    <source>
        <strain evidence="20 21">VU population</strain>
        <tissue evidence="20">Whole body</tissue>
    </source>
</reference>
<feature type="domain" description="Helicase ATP-binding" evidence="18">
    <location>
        <begin position="257"/>
        <end position="428"/>
    </location>
</feature>
<evidence type="ECO:0000256" key="11">
    <source>
        <dbReference type="ARBA" id="ARBA00022840"/>
    </source>
</evidence>
<feature type="compositionally biased region" description="Polar residues" evidence="16">
    <location>
        <begin position="212"/>
        <end position="221"/>
    </location>
</feature>
<dbReference type="GO" id="GO:0016787">
    <property type="term" value="F:hydrolase activity"/>
    <property type="evidence" value="ECO:0007669"/>
    <property type="project" value="UniProtKB-KW"/>
</dbReference>
<evidence type="ECO:0000256" key="14">
    <source>
        <dbReference type="ARBA" id="ARBA00023254"/>
    </source>
</evidence>
<dbReference type="Proteomes" id="UP000198287">
    <property type="component" value="Unassembled WGS sequence"/>
</dbReference>
<keyword evidence="13" id="KW-0943">RNA-mediated gene silencing</keyword>
<evidence type="ECO:0000256" key="2">
    <source>
        <dbReference type="ARBA" id="ARBA00008792"/>
    </source>
</evidence>
<dbReference type="SMART" id="SM00490">
    <property type="entry name" value="HELICc"/>
    <property type="match status" value="1"/>
</dbReference>
<keyword evidence="11" id="KW-0067">ATP-binding</keyword>
<dbReference type="InterPro" id="IPR001650">
    <property type="entry name" value="Helicase_C-like"/>
</dbReference>
<dbReference type="Pfam" id="PF00270">
    <property type="entry name" value="DEAD"/>
    <property type="match status" value="1"/>
</dbReference>
<evidence type="ECO:0000256" key="10">
    <source>
        <dbReference type="ARBA" id="ARBA00022806"/>
    </source>
</evidence>
<dbReference type="InterPro" id="IPR007502">
    <property type="entry name" value="Helicase-assoc_dom"/>
</dbReference>
<dbReference type="SMART" id="SM00487">
    <property type="entry name" value="DEXDc"/>
    <property type="match status" value="1"/>
</dbReference>
<accession>A0A226DD66</accession>
<dbReference type="EMBL" id="LNIX01000025">
    <property type="protein sequence ID" value="OXA42774.1"/>
    <property type="molecule type" value="Genomic_DNA"/>
</dbReference>
<keyword evidence="10 20" id="KW-0347">Helicase</keyword>
<dbReference type="EC" id="3.6.4.13" evidence="3"/>
<keyword evidence="7" id="KW-0547">Nucleotide-binding</keyword>
<protein>
    <recommendedName>
        <fullName evidence="4">Probable ATP-dependent RNA helicase spindle-E</fullName>
        <ecNumber evidence="3">3.6.4.13</ecNumber>
    </recommendedName>
</protein>
<proteinExistence type="inferred from homology"/>
<dbReference type="PROSITE" id="PS51194">
    <property type="entry name" value="HELICASE_CTER"/>
    <property type="match status" value="1"/>
</dbReference>
<dbReference type="SMART" id="SM00847">
    <property type="entry name" value="HA2"/>
    <property type="match status" value="1"/>
</dbReference>
<evidence type="ECO:0000256" key="13">
    <source>
        <dbReference type="ARBA" id="ARBA00023158"/>
    </source>
</evidence>
<dbReference type="InterPro" id="IPR014001">
    <property type="entry name" value="Helicase_ATP-bd"/>
</dbReference>
<evidence type="ECO:0000313" key="21">
    <source>
        <dbReference type="Proteomes" id="UP000198287"/>
    </source>
</evidence>
<evidence type="ECO:0000256" key="9">
    <source>
        <dbReference type="ARBA" id="ARBA00022801"/>
    </source>
</evidence>
<dbReference type="GO" id="GO:0007283">
    <property type="term" value="P:spermatogenesis"/>
    <property type="evidence" value="ECO:0007669"/>
    <property type="project" value="UniProtKB-KW"/>
</dbReference>
<feature type="domain" description="Tudor" evidence="17">
    <location>
        <begin position="1101"/>
        <end position="1160"/>
    </location>
</feature>
<dbReference type="PROSITE" id="PS50304">
    <property type="entry name" value="TUDOR"/>
    <property type="match status" value="1"/>
</dbReference>
<evidence type="ECO:0000256" key="15">
    <source>
        <dbReference type="ARBA" id="ARBA00047984"/>
    </source>
</evidence>
<dbReference type="STRING" id="158441.A0A226DD66"/>
<feature type="region of interest" description="Disordered" evidence="16">
    <location>
        <begin position="1"/>
        <end position="126"/>
    </location>
</feature>
<feature type="compositionally biased region" description="Low complexity" evidence="16">
    <location>
        <begin position="92"/>
        <end position="112"/>
    </location>
</feature>